<dbReference type="AlphaFoldDB" id="A0A178LTM4"/>
<reference evidence="5 6" key="1">
    <citation type="submission" date="2016-04" db="EMBL/GenBank/DDBJ databases">
        <title>Draft Genome Sequences of Staphylococcus capitis Strain H36, S. capitis Strain H65, S. cohnii Strain H62, S. hominis Strain H69, Mycobacterium iranicum Strain H39, Plantibacter sp. Strain H53, Pseudomonas oryzihabitans Strain H72, and Microbacterium sp. Strain H83, isolated from residential settings.</title>
        <authorList>
            <person name="Lymperopoulou D."/>
            <person name="Adams R.I."/>
            <person name="Lindow S."/>
            <person name="Coil D.A."/>
            <person name="Jospin G."/>
            <person name="Eisen J.A."/>
        </authorList>
    </citation>
    <scope>NUCLEOTIDE SEQUENCE [LARGE SCALE GENOMIC DNA]</scope>
    <source>
        <strain evidence="5 6">H39</strain>
    </source>
</reference>
<dbReference type="Pfam" id="PF17482">
    <property type="entry name" value="Phage_sheath_1C"/>
    <property type="match status" value="1"/>
</dbReference>
<dbReference type="InterPro" id="IPR020287">
    <property type="entry name" value="Tail_sheath_C"/>
</dbReference>
<dbReference type="Gene3D" id="3.40.50.11780">
    <property type="match status" value="2"/>
</dbReference>
<evidence type="ECO:0008006" key="7">
    <source>
        <dbReference type="Google" id="ProtNLM"/>
    </source>
</evidence>
<gene>
    <name evidence="5" type="ORF">A4X20_06145</name>
</gene>
<dbReference type="Proteomes" id="UP000078396">
    <property type="component" value="Unassembled WGS sequence"/>
</dbReference>
<evidence type="ECO:0000256" key="2">
    <source>
        <dbReference type="SAM" id="MobiDB-lite"/>
    </source>
</evidence>
<dbReference type="EMBL" id="LWCS01000032">
    <property type="protein sequence ID" value="OAN36773.1"/>
    <property type="molecule type" value="Genomic_DNA"/>
</dbReference>
<feature type="region of interest" description="Disordered" evidence="2">
    <location>
        <begin position="453"/>
        <end position="474"/>
    </location>
</feature>
<evidence type="ECO:0000259" key="4">
    <source>
        <dbReference type="Pfam" id="PF17482"/>
    </source>
</evidence>
<comment type="similarity">
    <text evidence="1">Belongs to the myoviridae tail sheath protein family.</text>
</comment>
<name>A0A178LTM4_MYCIR</name>
<feature type="domain" description="Tail sheath protein C-terminal" evidence="4">
    <location>
        <begin position="665"/>
        <end position="771"/>
    </location>
</feature>
<evidence type="ECO:0000259" key="3">
    <source>
        <dbReference type="Pfam" id="PF04984"/>
    </source>
</evidence>
<dbReference type="Pfam" id="PF04984">
    <property type="entry name" value="Phage_sheath_1"/>
    <property type="match status" value="1"/>
</dbReference>
<dbReference type="PANTHER" id="PTHR35861:SF1">
    <property type="entry name" value="PHAGE TAIL SHEATH PROTEIN"/>
    <property type="match status" value="1"/>
</dbReference>
<dbReference type="InterPro" id="IPR035089">
    <property type="entry name" value="Phage_sheath_subtilisin"/>
</dbReference>
<comment type="caution">
    <text evidence="5">The sequence shown here is derived from an EMBL/GenBank/DDBJ whole genome shotgun (WGS) entry which is preliminary data.</text>
</comment>
<sequence length="778" mass="83338">MARGPINRAVRIQDRASFTRVFGNPHPSSDLAASVGQFFNNGGSDCYIVRVAHNPETANIILRNLAGTSVLVATARDAGAWGNSLRIEIDYNTTNPDETFNLRVIQVDGDNNTVASEEHSALSMNPDSPRYAPDFVTLSSGLIGLALAGGFDPMAGPVVAGLSESRRPINSNPGGGQDFADMVNAVVFPGGALPPQCRFKISVNESAPVSVDLAPGGNFNGNQAAIAADIQNRIQNFLPAGTTVTVSWQAVHGDFRTLRITSNSNPRSSVRITRSNVNDFAGPMMIGLSHGGIEPTRFSAARPAPTGTVFTGDLNTLFGLTQDAFDRVTITGPNISAQQVGLGVTLQTTAAGDRWYRDASTNSITGNNDGVREKLRLIADAINNAPAPMIDGVRDYRAEVWGYHLALLPAVGNQNNFFELDTDRAAGGGTHIGVGGAPNLFTRNTRRYALGLTGTSPFQPGPGREGADDDGNPLDSGDYLGVQADATGFYALDTVDIFNLMVIPGDRDVDAQMPQILGPASVYCSEHRAMLLIDAPVGQGASSWTDLAAARPSIDANKVNDLRSLVVRQNSAVYYPRLVYADRGRRRRIGASGAVAGVFARTDSTRGVWKAPAGVEADVRGILDLEISLTDREQGILNKAGANALRKFPSGMVVWGARTLAGTDDDPSEWKYVPVRRFAMFLEESLYRGTKWVVFEPNDEPLWANIRKNLRAFMMGLFRQGAFEGTTPDLAFYVKCDSETTTAADRDLGIVNIEVGFAPLKPAEFVVIYIQQIAPPSD</sequence>
<dbReference type="PANTHER" id="PTHR35861">
    <property type="match status" value="1"/>
</dbReference>
<evidence type="ECO:0000313" key="5">
    <source>
        <dbReference type="EMBL" id="OAN36773.1"/>
    </source>
</evidence>
<dbReference type="InterPro" id="IPR052042">
    <property type="entry name" value="Tail_sheath_structural"/>
</dbReference>
<feature type="domain" description="Tail sheath protein subtilisin-like" evidence="3">
    <location>
        <begin position="570"/>
        <end position="660"/>
    </location>
</feature>
<protein>
    <recommendedName>
        <fullName evidence="7">Phage tail protein</fullName>
    </recommendedName>
</protein>
<accession>A0A178LTM4</accession>
<evidence type="ECO:0000313" key="6">
    <source>
        <dbReference type="Proteomes" id="UP000078396"/>
    </source>
</evidence>
<organism evidence="5 6">
    <name type="scientific">Mycolicibacterium iranicum</name>
    <name type="common">Mycobacterium iranicum</name>
    <dbReference type="NCBI Taxonomy" id="912594"/>
    <lineage>
        <taxon>Bacteria</taxon>
        <taxon>Bacillati</taxon>
        <taxon>Actinomycetota</taxon>
        <taxon>Actinomycetes</taxon>
        <taxon>Mycobacteriales</taxon>
        <taxon>Mycobacteriaceae</taxon>
        <taxon>Mycolicibacterium</taxon>
    </lineage>
</organism>
<evidence type="ECO:0000256" key="1">
    <source>
        <dbReference type="ARBA" id="ARBA00008005"/>
    </source>
</evidence>
<proteinExistence type="inferred from homology"/>